<evidence type="ECO:0000313" key="2">
    <source>
        <dbReference type="Proteomes" id="UP000005239"/>
    </source>
</evidence>
<reference evidence="1" key="2">
    <citation type="submission" date="2022-06" db="UniProtKB">
        <authorList>
            <consortium name="EnsemblMetazoa"/>
        </authorList>
    </citation>
    <scope>IDENTIFICATION</scope>
    <source>
        <strain evidence="1">PS312</strain>
    </source>
</reference>
<keyword evidence="2" id="KW-1185">Reference proteome</keyword>
<accession>A0A8R1V189</accession>
<dbReference type="EnsemblMetazoa" id="PPA43630.1">
    <property type="protein sequence ID" value="PPA43630.1"/>
    <property type="gene ID" value="WBGene00281999"/>
</dbReference>
<name>A0A2A6C7F4_PRIPA</name>
<accession>A0A2A6C7F4</accession>
<evidence type="ECO:0000313" key="1">
    <source>
        <dbReference type="EnsemblMetazoa" id="PPA43630.1"/>
    </source>
</evidence>
<reference evidence="2" key="1">
    <citation type="journal article" date="2008" name="Nat. Genet.">
        <title>The Pristionchus pacificus genome provides a unique perspective on nematode lifestyle and parasitism.</title>
        <authorList>
            <person name="Dieterich C."/>
            <person name="Clifton S.W."/>
            <person name="Schuster L.N."/>
            <person name="Chinwalla A."/>
            <person name="Delehaunty K."/>
            <person name="Dinkelacker I."/>
            <person name="Fulton L."/>
            <person name="Fulton R."/>
            <person name="Godfrey J."/>
            <person name="Minx P."/>
            <person name="Mitreva M."/>
            <person name="Roeseler W."/>
            <person name="Tian H."/>
            <person name="Witte H."/>
            <person name="Yang S.P."/>
            <person name="Wilson R.K."/>
            <person name="Sommer R.J."/>
        </authorList>
    </citation>
    <scope>NUCLEOTIDE SEQUENCE [LARGE SCALE GENOMIC DNA]</scope>
    <source>
        <strain evidence="2">PS312</strain>
    </source>
</reference>
<gene>
    <name evidence="1" type="primary">WBGene00281999</name>
</gene>
<dbReference type="AlphaFoldDB" id="A0A2A6C7F4"/>
<protein>
    <submittedName>
        <fullName evidence="1">Uncharacterized protein</fullName>
    </submittedName>
</protein>
<proteinExistence type="predicted"/>
<dbReference type="Proteomes" id="UP000005239">
    <property type="component" value="Unassembled WGS sequence"/>
</dbReference>
<organism evidence="1 2">
    <name type="scientific">Pristionchus pacificus</name>
    <name type="common">Parasitic nematode worm</name>
    <dbReference type="NCBI Taxonomy" id="54126"/>
    <lineage>
        <taxon>Eukaryota</taxon>
        <taxon>Metazoa</taxon>
        <taxon>Ecdysozoa</taxon>
        <taxon>Nematoda</taxon>
        <taxon>Chromadorea</taxon>
        <taxon>Rhabditida</taxon>
        <taxon>Rhabditina</taxon>
        <taxon>Diplogasteromorpha</taxon>
        <taxon>Diplogasteroidea</taxon>
        <taxon>Neodiplogasteridae</taxon>
        <taxon>Pristionchus</taxon>
    </lineage>
</organism>
<sequence length="332" mass="36787">MENTVDFLGQVEYRVLVDDSSLLDDDDGRPHAPEAELLMKRRARRISTVPVRSTTRQRMTSAKGAIRRHPDDDQCTCVLLREITQNIFDSRLDIPSLHGGVVTAIVSQCGPVNPSGHWHTADGVRIDRGEQRPPEWGGQGRATASTSQLDPVLPEIQMAGPAKPGRQRHTAPLSQWPCTHATGQAPERIFWITSMCATTASIIFTVVCQNPYSTSKDQRSGSEIKDQLTLGALRSLPPFGASQNALRRAGPMKSLVRCTVEGAERTVVVPEGIRLWYGRDKAGLRKGVNGMDKKPIRTRVGYGVKWIDENDKAFGSHKNTYILRQDNQKTDE</sequence>